<name>A0ABQ3CLT4_9ACTN</name>
<feature type="region of interest" description="Disordered" evidence="1">
    <location>
        <begin position="77"/>
        <end position="106"/>
    </location>
</feature>
<dbReference type="Proteomes" id="UP000653644">
    <property type="component" value="Unassembled WGS sequence"/>
</dbReference>
<feature type="region of interest" description="Disordered" evidence="1">
    <location>
        <begin position="1"/>
        <end position="28"/>
    </location>
</feature>
<comment type="caution">
    <text evidence="3">The sequence shown here is derived from an EMBL/GenBank/DDBJ whole genome shotgun (WGS) entry which is preliminary data.</text>
</comment>
<feature type="compositionally biased region" description="Basic and acidic residues" evidence="1">
    <location>
        <begin position="1"/>
        <end position="12"/>
    </location>
</feature>
<dbReference type="EMBL" id="BMVN01000009">
    <property type="protein sequence ID" value="GHA24328.1"/>
    <property type="molecule type" value="Genomic_DNA"/>
</dbReference>
<dbReference type="Pfam" id="PF01120">
    <property type="entry name" value="Alpha_L_fucos"/>
    <property type="match status" value="1"/>
</dbReference>
<evidence type="ECO:0000313" key="3">
    <source>
        <dbReference type="EMBL" id="GHA24328.1"/>
    </source>
</evidence>
<keyword evidence="4" id="KW-1185">Reference proteome</keyword>
<reference evidence="4" key="1">
    <citation type="journal article" date="2019" name="Int. J. Syst. Evol. Microbiol.">
        <title>The Global Catalogue of Microorganisms (GCM) 10K type strain sequencing project: providing services to taxonomists for standard genome sequencing and annotation.</title>
        <authorList>
            <consortium name="The Broad Institute Genomics Platform"/>
            <consortium name="The Broad Institute Genome Sequencing Center for Infectious Disease"/>
            <person name="Wu L."/>
            <person name="Ma J."/>
        </authorList>
    </citation>
    <scope>NUCLEOTIDE SEQUENCE [LARGE SCALE GENOMIC DNA]</scope>
    <source>
        <strain evidence="4">JCM 4733</strain>
    </source>
</reference>
<sequence>MVPRRQTCDRAVHRVGAPGDPRPESLQPLRRFDGEWERTEEQWGLGAPAARILAGNPHHTSVRRLVRYFMETIGAGGNPLLDVGPRKDGTIQAEQAEQTEHWRTVA</sequence>
<evidence type="ECO:0000256" key="1">
    <source>
        <dbReference type="SAM" id="MobiDB-lite"/>
    </source>
</evidence>
<organism evidence="3 4">
    <name type="scientific">Streptomyces canarius</name>
    <dbReference type="NCBI Taxonomy" id="285453"/>
    <lineage>
        <taxon>Bacteria</taxon>
        <taxon>Bacillati</taxon>
        <taxon>Actinomycetota</taxon>
        <taxon>Actinomycetes</taxon>
        <taxon>Kitasatosporales</taxon>
        <taxon>Streptomycetaceae</taxon>
        <taxon>Streptomyces</taxon>
    </lineage>
</organism>
<dbReference type="InterPro" id="IPR057739">
    <property type="entry name" value="Glyco_hydro_29_N"/>
</dbReference>
<feature type="domain" description="Glycoside hydrolase family 29 N-terminal" evidence="2">
    <location>
        <begin position="58"/>
        <end position="98"/>
    </location>
</feature>
<proteinExistence type="predicted"/>
<dbReference type="Gene3D" id="3.20.20.80">
    <property type="entry name" value="Glycosidases"/>
    <property type="match status" value="1"/>
</dbReference>
<evidence type="ECO:0000313" key="4">
    <source>
        <dbReference type="Proteomes" id="UP000653644"/>
    </source>
</evidence>
<accession>A0ABQ3CLT4</accession>
<gene>
    <name evidence="3" type="ORF">GCM10010345_31470</name>
</gene>
<dbReference type="InterPro" id="IPR017853">
    <property type="entry name" value="GH"/>
</dbReference>
<protein>
    <recommendedName>
        <fullName evidence="2">Glycoside hydrolase family 29 N-terminal domain-containing protein</fullName>
    </recommendedName>
</protein>
<dbReference type="SUPFAM" id="SSF51445">
    <property type="entry name" value="(Trans)glycosidases"/>
    <property type="match status" value="1"/>
</dbReference>
<evidence type="ECO:0000259" key="2">
    <source>
        <dbReference type="Pfam" id="PF01120"/>
    </source>
</evidence>